<dbReference type="Pfam" id="PF03130">
    <property type="entry name" value="HEAT_PBS"/>
    <property type="match status" value="1"/>
</dbReference>
<proteinExistence type="predicted"/>
<gene>
    <name evidence="1" type="ORF">BLA27_14650</name>
</gene>
<protein>
    <submittedName>
        <fullName evidence="1">Uncharacterized protein</fullName>
    </submittedName>
</protein>
<accession>A0A1J6HJY5</accession>
<evidence type="ECO:0000313" key="1">
    <source>
        <dbReference type="EMBL" id="OIS92683.1"/>
    </source>
</evidence>
<dbReference type="EMBL" id="MOEC01000014">
    <property type="protein sequence ID" value="OIS92683.1"/>
    <property type="molecule type" value="Genomic_DNA"/>
</dbReference>
<dbReference type="Proteomes" id="UP000182985">
    <property type="component" value="Unassembled WGS sequence"/>
</dbReference>
<dbReference type="InterPro" id="IPR004155">
    <property type="entry name" value="PBS_lyase_HEAT"/>
</dbReference>
<comment type="caution">
    <text evidence="1">The sequence shown here is derived from an EMBL/GenBank/DDBJ whole genome shotgun (WGS) entry which is preliminary data.</text>
</comment>
<reference evidence="1 2" key="1">
    <citation type="submission" date="2016-10" db="EMBL/GenBank/DDBJ databases">
        <title>The Draft Genome Sequence of the Potato Rhizosphere Bacteria Ochrobactrum sp. IPA7.2.</title>
        <authorList>
            <person name="Gogoleva N.E."/>
            <person name="Khlopko Y.A."/>
            <person name="Burygin G.L."/>
            <person name="Plotnikov A.O."/>
        </authorList>
    </citation>
    <scope>NUCLEOTIDE SEQUENCE [LARGE SCALE GENOMIC DNA]</scope>
    <source>
        <strain evidence="1 2">IPA7.2</strain>
    </source>
</reference>
<dbReference type="OrthoDB" id="10001752at2"/>
<dbReference type="AlphaFoldDB" id="A0A1J6HJY5"/>
<sequence length="165" mass="18061">MVDSLFEQLSSIETMIEAEQEIIALGDAAIPLLKTLFDGSARNEWGVSYRELGLPLRCGFEIIMRLGSRAKPLEPYIHVELPGSEAAARALRALRELTPPSVEALADALEGDFNVAREAAFALIACGQDRSPPVESVVERSREARELLETARRLPGQQFPSLSSL</sequence>
<name>A0A1J6HJY5_9HYPH</name>
<keyword evidence="2" id="KW-1185">Reference proteome</keyword>
<organism evidence="1 2">
    <name type="scientific">Brucella cytisi</name>
    <dbReference type="NCBI Taxonomy" id="407152"/>
    <lineage>
        <taxon>Bacteria</taxon>
        <taxon>Pseudomonadati</taxon>
        <taxon>Pseudomonadota</taxon>
        <taxon>Alphaproteobacteria</taxon>
        <taxon>Hyphomicrobiales</taxon>
        <taxon>Brucellaceae</taxon>
        <taxon>Brucella/Ochrobactrum group</taxon>
        <taxon>Brucella</taxon>
    </lineage>
</organism>
<dbReference type="RefSeq" id="WP_071632392.1">
    <property type="nucleotide sequence ID" value="NZ_MOEC01000014.1"/>
</dbReference>
<evidence type="ECO:0000313" key="2">
    <source>
        <dbReference type="Proteomes" id="UP000182985"/>
    </source>
</evidence>